<proteinExistence type="evidence at transcript level"/>
<protein>
    <recommendedName>
        <fullName evidence="3">Attacin C-terminal domain-containing protein</fullName>
    </recommendedName>
</protein>
<name>A4VBB9_ERITN</name>
<keyword evidence="1" id="KW-0732">Signal</keyword>
<evidence type="ECO:0000313" key="2">
    <source>
        <dbReference type="EMBL" id="CAM92128.1"/>
    </source>
</evidence>
<accession>A4VBB9</accession>
<feature type="chain" id="PRO_5002673960" description="Attacin C-terminal domain-containing protein" evidence="1">
    <location>
        <begin position="20"/>
        <end position="93"/>
    </location>
</feature>
<sequence>MSNKFLLLLVVLAVASCYGIPINVQPGDMVLNRFIRSPQRRIEARGDHNRSTGWTSSVNYHHPINKNWEAYASARRNEKFNDNSAHAGLAFKF</sequence>
<dbReference type="EMBL" id="AM706437">
    <property type="protein sequence ID" value="CAM92128.1"/>
    <property type="molecule type" value="mRNA"/>
</dbReference>
<dbReference type="AlphaFoldDB" id="A4VBB9"/>
<evidence type="ECO:0008006" key="3">
    <source>
        <dbReference type="Google" id="ProtNLM"/>
    </source>
</evidence>
<dbReference type="PROSITE" id="PS51257">
    <property type="entry name" value="PROKAR_LIPOPROTEIN"/>
    <property type="match status" value="1"/>
</dbReference>
<organism evidence="2">
    <name type="scientific">Eristalis tenax</name>
    <name type="common">Drone fly</name>
    <name type="synonym">Musca tenax</name>
    <dbReference type="NCBI Taxonomy" id="198635"/>
    <lineage>
        <taxon>Eukaryota</taxon>
        <taxon>Metazoa</taxon>
        <taxon>Ecdysozoa</taxon>
        <taxon>Arthropoda</taxon>
        <taxon>Hexapoda</taxon>
        <taxon>Insecta</taxon>
        <taxon>Pterygota</taxon>
        <taxon>Neoptera</taxon>
        <taxon>Endopterygota</taxon>
        <taxon>Diptera</taxon>
        <taxon>Brachycera</taxon>
        <taxon>Muscomorpha</taxon>
        <taxon>Syrphoidea</taxon>
        <taxon>Syrphidae</taxon>
        <taxon>Eristalinae</taxon>
        <taxon>Eristalini</taxon>
        <taxon>Eristalis</taxon>
    </lineage>
</organism>
<feature type="signal peptide" evidence="1">
    <location>
        <begin position="1"/>
        <end position="19"/>
    </location>
</feature>
<reference evidence="2" key="1">
    <citation type="journal article" date="2007" name="BMC Genomics">
        <title>Analysis of the immune-inducible transcriptome from microbial stress resistant, rat-tailed maggots of the drone fly Eristalis tenax.</title>
        <authorList>
            <person name="Altincicek B."/>
            <person name="Vilcinskas A."/>
        </authorList>
    </citation>
    <scope>NUCLEOTIDE SEQUENCE</scope>
    <source>
        <strain evidence="2">29</strain>
    </source>
</reference>
<evidence type="ECO:0000256" key="1">
    <source>
        <dbReference type="SAM" id="SignalP"/>
    </source>
</evidence>